<comment type="subunit">
    <text evidence="10">Component of the conserved oligomeric Golgi complex.</text>
</comment>
<feature type="region of interest" description="Disordered" evidence="11">
    <location>
        <begin position="54"/>
        <end position="86"/>
    </location>
</feature>
<name>A0A166IRV5_9AGAM</name>
<keyword evidence="15" id="KW-1185">Reference proteome</keyword>
<dbReference type="OrthoDB" id="272987at2759"/>
<dbReference type="GO" id="GO:0000139">
    <property type="term" value="C:Golgi membrane"/>
    <property type="evidence" value="ECO:0007669"/>
    <property type="project" value="UniProtKB-SubCell"/>
</dbReference>
<evidence type="ECO:0000259" key="13">
    <source>
        <dbReference type="Pfam" id="PF20653"/>
    </source>
</evidence>
<protein>
    <recommendedName>
        <fullName evidence="3 10">Conserved oligomeric Golgi complex subunit 6</fullName>
        <shortName evidence="10">COG complex subunit 6</shortName>
    </recommendedName>
    <alternativeName>
        <fullName evidence="8 10">Component of oligomeric Golgi complex 6</fullName>
    </alternativeName>
</protein>
<evidence type="ECO:0000256" key="1">
    <source>
        <dbReference type="ARBA" id="ARBA00004395"/>
    </source>
</evidence>
<dbReference type="SMART" id="SM01087">
    <property type="entry name" value="COG6"/>
    <property type="match status" value="1"/>
</dbReference>
<evidence type="ECO:0000256" key="8">
    <source>
        <dbReference type="ARBA" id="ARBA00031348"/>
    </source>
</evidence>
<evidence type="ECO:0000256" key="5">
    <source>
        <dbReference type="ARBA" id="ARBA00022927"/>
    </source>
</evidence>
<keyword evidence="6 10" id="KW-0333">Golgi apparatus</keyword>
<evidence type="ECO:0000313" key="14">
    <source>
        <dbReference type="EMBL" id="KZT44004.1"/>
    </source>
</evidence>
<dbReference type="GO" id="GO:0006891">
    <property type="term" value="P:intra-Golgi vesicle-mediated transport"/>
    <property type="evidence" value="ECO:0007669"/>
    <property type="project" value="UniProtKB-UniRule"/>
</dbReference>
<sequence>MAASPSPVAGKGTIPSSKAPISLRLYKVLGTNYDDPGVKEALVTLSELYDTQRETQVNKRVDSDSEEEDESSSPEKTPVLSRENVAEKARKNFRRDVGSKLADGSRKFLQAFGEVDQKLDVLQSVLADMRTTCDNAQAQLRSTGDSCSVLLNRANRLHNQRADVETRQTIVSLLLERFTLTEEEVQAVVSRDVPVGPRLFEAMTKIEQIRADVTVLLSGEEGQTQAGLDIMADTASTLEQGYQKLLRGCCLEFSKFGRGANLEVSDDTKEAVRRLQKRPELLEEALLILSETRHNTLLQNFLVALTKGGPAGVPRPIELHAHDPIRYVGDMLAWVHQTIAGEHEFLEALFDIKQDKRMVGSVRKFNHDNPQAVQEALIGQLLDTAVDGLAKPLKLRILQTIKSQEGSITSYKLANLLQFYAVTMSRTVGESAFLSATLHELTEVAHQVFFEGIEAQSRSLLRFLHPPNEDLSPPLTLYDHAQILREMMAVYDSSLLGDEDEPNRREGFTRILDILIPPIIEMCEKMADLKGTKDPRKDAWDRHIFLINCLEYLESVLHPFAFTMKHLGNLEALIDTHAQGLVDSHFEQLLVDSGLSPIIAAIDNHSADTPLSHIPQASSQSLTAAVRQFSTFLSTLDVLSSPRLQLLTAPALPGTIHRRALTKIALAYEKICIQVKRPENKYEFVSTILGSQRPFGQTSTLWQLLGIQEPVR</sequence>
<gene>
    <name evidence="14" type="ORF">SISSUDRAFT_977479</name>
</gene>
<feature type="domain" description="Conserved oligomeric complex COG6 N-terminal" evidence="12">
    <location>
        <begin position="87"/>
        <end position="189"/>
    </location>
</feature>
<evidence type="ECO:0000313" key="15">
    <source>
        <dbReference type="Proteomes" id="UP000076798"/>
    </source>
</evidence>
<evidence type="ECO:0000256" key="2">
    <source>
        <dbReference type="ARBA" id="ARBA00011023"/>
    </source>
</evidence>
<keyword evidence="5 10" id="KW-0653">Protein transport</keyword>
<dbReference type="AlphaFoldDB" id="A0A166IRV5"/>
<dbReference type="PANTHER" id="PTHR21506">
    <property type="entry name" value="COMPONENT OF OLIGOMERIC GOLGI COMPLEX 6"/>
    <property type="match status" value="1"/>
</dbReference>
<evidence type="ECO:0000256" key="11">
    <source>
        <dbReference type="SAM" id="MobiDB-lite"/>
    </source>
</evidence>
<evidence type="ECO:0000256" key="7">
    <source>
        <dbReference type="ARBA" id="ARBA00023136"/>
    </source>
</evidence>
<comment type="function">
    <text evidence="9">Acts as a component of the peripheral membrane COG complex that is involved in intra-Golgi protein trafficking. COG is located at the cis-Golgi, and regulates tethering of retrograde intra-Golgi vesicles and possibly a number of other membrane trafficking events.</text>
</comment>
<keyword evidence="4 10" id="KW-0813">Transport</keyword>
<dbReference type="GO" id="GO:0017119">
    <property type="term" value="C:Golgi transport complex"/>
    <property type="evidence" value="ECO:0007669"/>
    <property type="project" value="UniProtKB-UniRule"/>
</dbReference>
<dbReference type="Pfam" id="PF20653">
    <property type="entry name" value="COG6_C"/>
    <property type="match status" value="1"/>
</dbReference>
<keyword evidence="7 10" id="KW-0472">Membrane</keyword>
<dbReference type="Proteomes" id="UP000076798">
    <property type="component" value="Unassembled WGS sequence"/>
</dbReference>
<dbReference type="Pfam" id="PF06419">
    <property type="entry name" value="COG6_N"/>
    <property type="match status" value="1"/>
</dbReference>
<evidence type="ECO:0000256" key="3">
    <source>
        <dbReference type="ARBA" id="ARBA00020973"/>
    </source>
</evidence>
<comment type="function">
    <text evidence="10">Acts as component of the peripheral membrane COG complex that is involved in intra-Golgi protein trafficking. COG is located at the cis-Golgi, and regulates tethering of retrograde intra-Golgi vesicles and possibly a number of other membrane trafficking events.</text>
</comment>
<dbReference type="PANTHER" id="PTHR21506:SF0">
    <property type="entry name" value="CONSERVED OLIGOMERIC GOLGI COMPLEX SUBUNIT 6"/>
    <property type="match status" value="1"/>
</dbReference>
<evidence type="ECO:0000256" key="10">
    <source>
        <dbReference type="RuleBase" id="RU365075"/>
    </source>
</evidence>
<dbReference type="STRING" id="1314776.A0A166IRV5"/>
<feature type="compositionally biased region" description="Basic and acidic residues" evidence="11">
    <location>
        <begin position="54"/>
        <end position="63"/>
    </location>
</feature>
<evidence type="ECO:0000256" key="4">
    <source>
        <dbReference type="ARBA" id="ARBA00022448"/>
    </source>
</evidence>
<comment type="similarity">
    <text evidence="2 10">Belongs to the COG6 family.</text>
</comment>
<proteinExistence type="inferred from homology"/>
<accession>A0A166IRV5</accession>
<organism evidence="14 15">
    <name type="scientific">Sistotremastrum suecicum HHB10207 ss-3</name>
    <dbReference type="NCBI Taxonomy" id="1314776"/>
    <lineage>
        <taxon>Eukaryota</taxon>
        <taxon>Fungi</taxon>
        <taxon>Dikarya</taxon>
        <taxon>Basidiomycota</taxon>
        <taxon>Agaricomycotina</taxon>
        <taxon>Agaricomycetes</taxon>
        <taxon>Sistotremastrales</taxon>
        <taxon>Sistotremastraceae</taxon>
        <taxon>Sistotremastrum</taxon>
    </lineage>
</organism>
<dbReference type="EMBL" id="KV428005">
    <property type="protein sequence ID" value="KZT44004.1"/>
    <property type="molecule type" value="Genomic_DNA"/>
</dbReference>
<evidence type="ECO:0000256" key="6">
    <source>
        <dbReference type="ARBA" id="ARBA00023034"/>
    </source>
</evidence>
<comment type="subcellular location">
    <subcellularLocation>
        <location evidence="1 10">Golgi apparatus membrane</location>
        <topology evidence="1 10">Peripheral membrane protein</topology>
    </subcellularLocation>
</comment>
<evidence type="ECO:0000256" key="9">
    <source>
        <dbReference type="ARBA" id="ARBA00043873"/>
    </source>
</evidence>
<dbReference type="InterPro" id="IPR048368">
    <property type="entry name" value="COG6_N"/>
</dbReference>
<evidence type="ECO:0000259" key="12">
    <source>
        <dbReference type="Pfam" id="PF06419"/>
    </source>
</evidence>
<dbReference type="InterPro" id="IPR010490">
    <property type="entry name" value="COG6"/>
</dbReference>
<dbReference type="InterPro" id="IPR048369">
    <property type="entry name" value="COG6_C"/>
</dbReference>
<dbReference type="GO" id="GO:0015031">
    <property type="term" value="P:protein transport"/>
    <property type="evidence" value="ECO:0007669"/>
    <property type="project" value="UniProtKB-KW"/>
</dbReference>
<feature type="domain" description="Conserved Oligomeric Golgi complex subunit 6 C-terminal" evidence="13">
    <location>
        <begin position="225"/>
        <end position="689"/>
    </location>
</feature>
<reference evidence="14 15" key="1">
    <citation type="journal article" date="2016" name="Mol. Biol. Evol.">
        <title>Comparative Genomics of Early-Diverging Mushroom-Forming Fungi Provides Insights into the Origins of Lignocellulose Decay Capabilities.</title>
        <authorList>
            <person name="Nagy L.G."/>
            <person name="Riley R."/>
            <person name="Tritt A."/>
            <person name="Adam C."/>
            <person name="Daum C."/>
            <person name="Floudas D."/>
            <person name="Sun H."/>
            <person name="Yadav J.S."/>
            <person name="Pangilinan J."/>
            <person name="Larsson K.H."/>
            <person name="Matsuura K."/>
            <person name="Barry K."/>
            <person name="Labutti K."/>
            <person name="Kuo R."/>
            <person name="Ohm R.A."/>
            <person name="Bhattacharya S.S."/>
            <person name="Shirouzu T."/>
            <person name="Yoshinaga Y."/>
            <person name="Martin F.M."/>
            <person name="Grigoriev I.V."/>
            <person name="Hibbett D.S."/>
        </authorList>
    </citation>
    <scope>NUCLEOTIDE SEQUENCE [LARGE SCALE GENOMIC DNA]</scope>
    <source>
        <strain evidence="14 15">HHB10207 ss-3</strain>
    </source>
</reference>